<dbReference type="EMBL" id="KB300631">
    <property type="protein sequence ID" value="ELU06466.1"/>
    <property type="molecule type" value="Genomic_DNA"/>
</dbReference>
<dbReference type="HOGENOM" id="CLU_1857181_0_0_1"/>
<feature type="domain" description="C2H2-type" evidence="3">
    <location>
        <begin position="58"/>
        <end position="88"/>
    </location>
</feature>
<gene>
    <name evidence="4" type="ORF">CAPTEDRAFT_210892</name>
</gene>
<dbReference type="EnsemblMetazoa" id="CapteT210892">
    <property type="protein sequence ID" value="CapteP210892"/>
    <property type="gene ID" value="CapteG210892"/>
</dbReference>
<dbReference type="AlphaFoldDB" id="R7UST6"/>
<keyword evidence="1" id="KW-0862">Zinc</keyword>
<evidence type="ECO:0000313" key="6">
    <source>
        <dbReference type="Proteomes" id="UP000014760"/>
    </source>
</evidence>
<feature type="compositionally biased region" description="Basic and acidic residues" evidence="2">
    <location>
        <begin position="113"/>
        <end position="126"/>
    </location>
</feature>
<name>R7UST6_CAPTE</name>
<dbReference type="EMBL" id="AMQN01022789">
    <property type="status" value="NOT_ANNOTATED_CDS"/>
    <property type="molecule type" value="Genomic_DNA"/>
</dbReference>
<protein>
    <recommendedName>
        <fullName evidence="3">C2H2-type domain-containing protein</fullName>
    </recommendedName>
</protein>
<keyword evidence="1" id="KW-0863">Zinc-finger</keyword>
<dbReference type="InterPro" id="IPR013087">
    <property type="entry name" value="Znf_C2H2_type"/>
</dbReference>
<dbReference type="PANTHER" id="PTHR21354">
    <property type="entry name" value="ZINC FINGER PROTEIN 511"/>
    <property type="match status" value="1"/>
</dbReference>
<organism evidence="4">
    <name type="scientific">Capitella teleta</name>
    <name type="common">Polychaete worm</name>
    <dbReference type="NCBI Taxonomy" id="283909"/>
    <lineage>
        <taxon>Eukaryota</taxon>
        <taxon>Metazoa</taxon>
        <taxon>Spiralia</taxon>
        <taxon>Lophotrochozoa</taxon>
        <taxon>Annelida</taxon>
        <taxon>Polychaeta</taxon>
        <taxon>Sedentaria</taxon>
        <taxon>Scolecida</taxon>
        <taxon>Capitellidae</taxon>
        <taxon>Capitella</taxon>
    </lineage>
</organism>
<dbReference type="PANTHER" id="PTHR21354:SF0">
    <property type="entry name" value="ZINC FINGER PROTEIN 511"/>
    <property type="match status" value="1"/>
</dbReference>
<dbReference type="EMBL" id="AMQN01022788">
    <property type="status" value="NOT_ANNOTATED_CDS"/>
    <property type="molecule type" value="Genomic_DNA"/>
</dbReference>
<evidence type="ECO:0000313" key="4">
    <source>
        <dbReference type="EMBL" id="ELU06466.1"/>
    </source>
</evidence>
<reference evidence="4 6" key="2">
    <citation type="journal article" date="2013" name="Nature">
        <title>Insights into bilaterian evolution from three spiralian genomes.</title>
        <authorList>
            <person name="Simakov O."/>
            <person name="Marletaz F."/>
            <person name="Cho S.J."/>
            <person name="Edsinger-Gonzales E."/>
            <person name="Havlak P."/>
            <person name="Hellsten U."/>
            <person name="Kuo D.H."/>
            <person name="Larsson T."/>
            <person name="Lv J."/>
            <person name="Arendt D."/>
            <person name="Savage R."/>
            <person name="Osoegawa K."/>
            <person name="de Jong P."/>
            <person name="Grimwood J."/>
            <person name="Chapman J.A."/>
            <person name="Shapiro H."/>
            <person name="Aerts A."/>
            <person name="Otillar R.P."/>
            <person name="Terry A.Y."/>
            <person name="Boore J.L."/>
            <person name="Grigoriev I.V."/>
            <person name="Lindberg D.R."/>
            <person name="Seaver E.C."/>
            <person name="Weisblat D.A."/>
            <person name="Putnam N.H."/>
            <person name="Rokhsar D.S."/>
        </authorList>
    </citation>
    <scope>NUCLEOTIDE SEQUENCE</scope>
    <source>
        <strain evidence="4 6">I ESC-2004</strain>
    </source>
</reference>
<proteinExistence type="predicted"/>
<reference evidence="5" key="3">
    <citation type="submission" date="2015-06" db="UniProtKB">
        <authorList>
            <consortium name="EnsemblMetazoa"/>
        </authorList>
    </citation>
    <scope>IDENTIFICATION</scope>
</reference>
<dbReference type="GO" id="GO:0008270">
    <property type="term" value="F:zinc ion binding"/>
    <property type="evidence" value="ECO:0007669"/>
    <property type="project" value="UniProtKB-KW"/>
</dbReference>
<sequence length="138" mass="15874">MMECESSEASPWAWIATSRLRPSDDPFFDEGNAACHLSHKHFKTSAETDEEDDRSAMIACQIGQCAKTFHDICSYESHYHSAHSNRVPKEICFGKGHAKTFHQKKPKRKHWHQKEQTTKSKVNIEEVQMKDLADALEK</sequence>
<dbReference type="OrthoDB" id="18440at2759"/>
<feature type="region of interest" description="Disordered" evidence="2">
    <location>
        <begin position="103"/>
        <end position="126"/>
    </location>
</feature>
<evidence type="ECO:0000256" key="1">
    <source>
        <dbReference type="PROSITE-ProRule" id="PRU00042"/>
    </source>
</evidence>
<evidence type="ECO:0000313" key="5">
    <source>
        <dbReference type="EnsemblMetazoa" id="CapteP210892"/>
    </source>
</evidence>
<dbReference type="InterPro" id="IPR039258">
    <property type="entry name" value="ZNF511"/>
</dbReference>
<feature type="compositionally biased region" description="Basic residues" evidence="2">
    <location>
        <begin position="103"/>
        <end position="112"/>
    </location>
</feature>
<evidence type="ECO:0000259" key="3">
    <source>
        <dbReference type="PROSITE" id="PS50157"/>
    </source>
</evidence>
<evidence type="ECO:0000256" key="2">
    <source>
        <dbReference type="SAM" id="MobiDB-lite"/>
    </source>
</evidence>
<accession>R7UST6</accession>
<dbReference type="PROSITE" id="PS00028">
    <property type="entry name" value="ZINC_FINGER_C2H2_1"/>
    <property type="match status" value="1"/>
</dbReference>
<keyword evidence="1" id="KW-0479">Metal-binding</keyword>
<reference evidence="6" key="1">
    <citation type="submission" date="2012-12" db="EMBL/GenBank/DDBJ databases">
        <authorList>
            <person name="Hellsten U."/>
            <person name="Grimwood J."/>
            <person name="Chapman J.A."/>
            <person name="Shapiro H."/>
            <person name="Aerts A."/>
            <person name="Otillar R.P."/>
            <person name="Terry A.Y."/>
            <person name="Boore J.L."/>
            <person name="Simakov O."/>
            <person name="Marletaz F."/>
            <person name="Cho S.-J."/>
            <person name="Edsinger-Gonzales E."/>
            <person name="Havlak P."/>
            <person name="Kuo D.-H."/>
            <person name="Larsson T."/>
            <person name="Lv J."/>
            <person name="Arendt D."/>
            <person name="Savage R."/>
            <person name="Osoegawa K."/>
            <person name="de Jong P."/>
            <person name="Lindberg D.R."/>
            <person name="Seaver E.C."/>
            <person name="Weisblat D.A."/>
            <person name="Putnam N.H."/>
            <person name="Grigoriev I.V."/>
            <person name="Rokhsar D.S."/>
        </authorList>
    </citation>
    <scope>NUCLEOTIDE SEQUENCE</scope>
    <source>
        <strain evidence="6">I ESC-2004</strain>
    </source>
</reference>
<dbReference type="Proteomes" id="UP000014760">
    <property type="component" value="Unassembled WGS sequence"/>
</dbReference>
<dbReference type="PROSITE" id="PS50157">
    <property type="entry name" value="ZINC_FINGER_C2H2_2"/>
    <property type="match status" value="1"/>
</dbReference>
<keyword evidence="6" id="KW-1185">Reference proteome</keyword>